<evidence type="ECO:0000313" key="1">
    <source>
        <dbReference type="EMBL" id="PDQ35095.1"/>
    </source>
</evidence>
<keyword evidence="1" id="KW-0067">ATP-binding</keyword>
<proteinExistence type="predicted"/>
<dbReference type="GO" id="GO:0005524">
    <property type="term" value="F:ATP binding"/>
    <property type="evidence" value="ECO:0007669"/>
    <property type="project" value="UniProtKB-KW"/>
</dbReference>
<evidence type="ECO:0000313" key="2">
    <source>
        <dbReference type="Proteomes" id="UP000219994"/>
    </source>
</evidence>
<name>A0A2A6FQE5_9MICO</name>
<accession>A0A2A6FQE5</accession>
<reference evidence="2" key="1">
    <citation type="submission" date="2017-03" db="EMBL/GenBank/DDBJ databases">
        <authorList>
            <person name="Lund M.B."/>
        </authorList>
    </citation>
    <scope>NUCLEOTIDE SEQUENCE [LARGE SCALE GENOMIC DNA]</scope>
</reference>
<dbReference type="Pfam" id="PF11305">
    <property type="entry name" value="DUF3107"/>
    <property type="match status" value="1"/>
</dbReference>
<sequence>MDVRIGIQHSSRELSFASSLPAAEVQKKVDAALQGSSQTLSLTDEKGTIYVIPTASLAYVEIGSEESRRVGFVA</sequence>
<organism evidence="1 2">
    <name type="scientific">Candidatus Lumbricidiphila eiseniae</name>
    <dbReference type="NCBI Taxonomy" id="1969409"/>
    <lineage>
        <taxon>Bacteria</taxon>
        <taxon>Bacillati</taxon>
        <taxon>Actinomycetota</taxon>
        <taxon>Actinomycetes</taxon>
        <taxon>Micrococcales</taxon>
        <taxon>Microbacteriaceae</taxon>
        <taxon>Candidatus Lumbricidiphila</taxon>
    </lineage>
</organism>
<dbReference type="EMBL" id="NAEP01000041">
    <property type="protein sequence ID" value="PDQ35095.1"/>
    <property type="molecule type" value="Genomic_DNA"/>
</dbReference>
<dbReference type="Proteomes" id="UP000219994">
    <property type="component" value="Unassembled WGS sequence"/>
</dbReference>
<comment type="caution">
    <text evidence="1">The sequence shown here is derived from an EMBL/GenBank/DDBJ whole genome shotgun (WGS) entry which is preliminary data.</text>
</comment>
<dbReference type="InterPro" id="IPR021456">
    <property type="entry name" value="DUF3107"/>
</dbReference>
<keyword evidence="1" id="KW-0547">Nucleotide-binding</keyword>
<gene>
    <name evidence="1" type="ORF">B5766_07900</name>
</gene>
<dbReference type="AlphaFoldDB" id="A0A2A6FQE5"/>
<protein>
    <submittedName>
        <fullName evidence="1">ATP-binding protein</fullName>
    </submittedName>
</protein>